<sequence>TIGIIADIQYAPIPDGYNYTGTNARYYRHSLIATKNAFQTFTNYIPNDDTSTTRTRTRTGVDIVINLGDIVDGKCQDTNSAGMLSLKQVHHAMLSYTKTGRKILHTYGNHCLYNFNRTQLRQQLGIPFFIEEESESKSKSGHNKNNGFSIKFIILDGYDIALMKRSNTKSKKYKLAEDILKKENPINYKANNMNSPEGLEGIQKRFVGFNGAIGDQQLIWLSDELQQSRRNCSSRCNNQKVIVLCHQSIHPDSSNPVCVLWNYDKVLDILRSYSDIVIGAFSGHAHKGGYVRDPISGIHFRIIEAVLESKPTISTYGVLEIY</sequence>
<dbReference type="InParanoid" id="A0A1E7FIT0"/>
<dbReference type="InterPro" id="IPR004843">
    <property type="entry name" value="Calcineurin-like_PHP"/>
</dbReference>
<proteinExistence type="predicted"/>
<dbReference type="GO" id="GO:0030145">
    <property type="term" value="F:manganese ion binding"/>
    <property type="evidence" value="ECO:0007669"/>
    <property type="project" value="TreeGrafter"/>
</dbReference>
<dbReference type="Proteomes" id="UP000095751">
    <property type="component" value="Unassembled WGS sequence"/>
</dbReference>
<evidence type="ECO:0000259" key="1">
    <source>
        <dbReference type="Pfam" id="PF00149"/>
    </source>
</evidence>
<feature type="domain" description="Calcineurin-like phosphoesterase" evidence="1">
    <location>
        <begin position="2"/>
        <end position="287"/>
    </location>
</feature>
<evidence type="ECO:0000313" key="3">
    <source>
        <dbReference type="Proteomes" id="UP000095751"/>
    </source>
</evidence>
<dbReference type="Pfam" id="PF00149">
    <property type="entry name" value="Metallophos"/>
    <property type="match status" value="1"/>
</dbReference>
<dbReference type="GO" id="GO:0047734">
    <property type="term" value="F:CDP-glycerol diphosphatase activity"/>
    <property type="evidence" value="ECO:0007669"/>
    <property type="project" value="TreeGrafter"/>
</dbReference>
<evidence type="ECO:0000313" key="2">
    <source>
        <dbReference type="EMBL" id="OEU18081.1"/>
    </source>
</evidence>
<protein>
    <submittedName>
        <fullName evidence="2">Metallo-dependent phosphatase</fullName>
    </submittedName>
</protein>
<dbReference type="AlphaFoldDB" id="A0A1E7FIT0"/>
<dbReference type="Gene3D" id="3.60.21.10">
    <property type="match status" value="1"/>
</dbReference>
<dbReference type="OrthoDB" id="9675250at2759"/>
<dbReference type="KEGG" id="fcy:FRACYDRAFT_160037"/>
<name>A0A1E7FIT0_9STRA</name>
<reference evidence="2 3" key="1">
    <citation type="submission" date="2016-09" db="EMBL/GenBank/DDBJ databases">
        <title>Extensive genetic diversity and differential bi-allelic expression allows diatom success in the polar Southern Ocean.</title>
        <authorList>
            <consortium name="DOE Joint Genome Institute"/>
            <person name="Mock T."/>
            <person name="Otillar R.P."/>
            <person name="Strauss J."/>
            <person name="Dupont C."/>
            <person name="Frickenhaus S."/>
            <person name="Maumus F."/>
            <person name="Mcmullan M."/>
            <person name="Sanges R."/>
            <person name="Schmutz J."/>
            <person name="Toseland A."/>
            <person name="Valas R."/>
            <person name="Veluchamy A."/>
            <person name="Ward B.J."/>
            <person name="Allen A."/>
            <person name="Barry K."/>
            <person name="Falciatore A."/>
            <person name="Ferrante M."/>
            <person name="Fortunato A.E."/>
            <person name="Gloeckner G."/>
            <person name="Gruber A."/>
            <person name="Hipkin R."/>
            <person name="Janech M."/>
            <person name="Kroth P."/>
            <person name="Leese F."/>
            <person name="Lindquist E."/>
            <person name="Lyon B.R."/>
            <person name="Martin J."/>
            <person name="Mayer C."/>
            <person name="Parker M."/>
            <person name="Quesneville H."/>
            <person name="Raymond J."/>
            <person name="Uhlig C."/>
            <person name="Valentin K.U."/>
            <person name="Worden A.Z."/>
            <person name="Armbrust E.V."/>
            <person name="Bowler C."/>
            <person name="Green B."/>
            <person name="Moulton V."/>
            <person name="Van Oosterhout C."/>
            <person name="Grigoriev I."/>
        </authorList>
    </citation>
    <scope>NUCLEOTIDE SEQUENCE [LARGE SCALE GENOMIC DNA]</scope>
    <source>
        <strain evidence="2 3">CCMP1102</strain>
    </source>
</reference>
<dbReference type="GO" id="GO:0047631">
    <property type="term" value="F:ADP-ribose diphosphatase activity"/>
    <property type="evidence" value="ECO:0007669"/>
    <property type="project" value="TreeGrafter"/>
</dbReference>
<feature type="non-terminal residue" evidence="2">
    <location>
        <position position="1"/>
    </location>
</feature>
<dbReference type="PANTHER" id="PTHR16509">
    <property type="match status" value="1"/>
</dbReference>
<dbReference type="GO" id="GO:0008663">
    <property type="term" value="F:2',3'-cyclic-nucleotide 2'-phosphodiesterase activity"/>
    <property type="evidence" value="ECO:0007669"/>
    <property type="project" value="TreeGrafter"/>
</dbReference>
<keyword evidence="3" id="KW-1185">Reference proteome</keyword>
<accession>A0A1E7FIT0</accession>
<organism evidence="2 3">
    <name type="scientific">Fragilariopsis cylindrus CCMP1102</name>
    <dbReference type="NCBI Taxonomy" id="635003"/>
    <lineage>
        <taxon>Eukaryota</taxon>
        <taxon>Sar</taxon>
        <taxon>Stramenopiles</taxon>
        <taxon>Ochrophyta</taxon>
        <taxon>Bacillariophyta</taxon>
        <taxon>Bacillariophyceae</taxon>
        <taxon>Bacillariophycidae</taxon>
        <taxon>Bacillariales</taxon>
        <taxon>Bacillariaceae</taxon>
        <taxon>Fragilariopsis</taxon>
    </lineage>
</organism>
<dbReference type="EMBL" id="KV784357">
    <property type="protein sequence ID" value="OEU18081.1"/>
    <property type="molecule type" value="Genomic_DNA"/>
</dbReference>
<feature type="non-terminal residue" evidence="2">
    <location>
        <position position="322"/>
    </location>
</feature>
<dbReference type="SUPFAM" id="SSF56300">
    <property type="entry name" value="Metallo-dependent phosphatases"/>
    <property type="match status" value="1"/>
</dbReference>
<gene>
    <name evidence="2" type="ORF">FRACYDRAFT_160037</name>
</gene>
<dbReference type="PANTHER" id="PTHR16509:SF1">
    <property type="entry name" value="MANGANESE-DEPENDENT ADP-RIBOSE_CDP-ALCOHOL DIPHOSPHATASE"/>
    <property type="match status" value="1"/>
</dbReference>
<dbReference type="InterPro" id="IPR029052">
    <property type="entry name" value="Metallo-depent_PP-like"/>
</dbReference>